<sequence>MGCSGSTQRPKGGKSQPGKKNDKQNAKKGIKRKRTWIKGGNPDAPVQAAQMEAYESENVQNKQSKSMNSGVKSFKSRRKPEDPNKVAEGPAKKPTAQIVVSDNFNNDDITKIVEEYKGLKDNEVSGNRPKSATLFGKDTYDTEDWSNVLFAIYNKDLRAVRYFIEHLRYHRRLSTRKRKLGMDETIYEAEAFCLIIAISNQDQAILDYLWSMNELWDYEHLKVVLQVIFTRNLWTEGMKILLGSEATQDIYNSLSYAEKKQFMLELFYRYLHYAPHDIKDYIKQVSLESPYSLIAMEHIMTENDPNSIQFIDDVMNYVTVEDYAKMKYEADINFLKDWNAIYTQFIARTDEWVKIAKKVKKFFSSLDSEMEKTPIFKTKKDYEEFLDKIDSAAEEGTMAKLESYVEECGIRNLRRTQTSNLVLLPDMILVDTYWNAIHIALFKGNLDVVKYLLEECRIDAASSVRLAKDKLNVDRTYSVEHEAFSMFLAILDKNPETAEYLWIEHEYYWNHDHLRAVIKLIEEKEVKELAGTILNNKTSHDIFAYLPFDEKIKYMEWLASEDRKYAEIYKKALMQKPYRWAYLIFKAKNIEEIEDDEAKELKKIGDDVKEDEFEIKDPKQLRPYHTFMKNLAKVEEDDEQFQIYKSATKKLVKKPELEEYKAEDSEEKVLTEIDEEDENGEDIEEDESDFEDDEFEFPSNEEICQWAEEGKLKRLQKVVAHKDFIDFNLIKGYENQVTIGEEEYNTELWNPLVFAINKNRLNVVEYFFNEGKINNRLALMDPDKQDVEYHEKVFFDIHPSYELHNVFIPIQNQHLDMFKLVWENGNTIWEEEHFGLVLEKILNTEWIEGLTEFMKSRTSREIFISLPFHTRTIWLDSVVNIYEEADIEDENIKSTFYSLISESPYSLAMAIANFDDDDDMSQYVKKAKGNLKEPEYNFIIFSEEIDTYKAAFEKNGLKDVAEELDRYKAFMQTHYRININSAGASILTPHTKEVELFKKEPRYAHLNLHAIAMTEKNNAIWPLVKDKAALEFQKGHRWDLLSLALFSKNSEVFNSLMKDTKPLTSMIFKLEDTPFSDKKKNEYVSRLQSLIQYSGDIEVLFNATEKHSSMFTFNEVYSMIKNILQNGTAVQVKILNSRLVKSWFAFMSDESKIKLIEEMFDWADENKETHKALQNALKTPLYAEHASDLIPSEKAESESDGEGESDEEGESDDEGESDEAESASEDNASEESDSDDEEEGLSESYDQSVTIST</sequence>
<feature type="region of interest" description="Disordered" evidence="1">
    <location>
        <begin position="1"/>
        <end position="96"/>
    </location>
</feature>
<feature type="compositionally biased region" description="Acidic residues" evidence="1">
    <location>
        <begin position="672"/>
        <end position="690"/>
    </location>
</feature>
<feature type="region of interest" description="Disordered" evidence="1">
    <location>
        <begin position="1188"/>
        <end position="1253"/>
    </location>
</feature>
<dbReference type="SUPFAM" id="SSF48403">
    <property type="entry name" value="Ankyrin repeat"/>
    <property type="match status" value="1"/>
</dbReference>
<name>A0AAD1UA33_EUPCR</name>
<feature type="compositionally biased region" description="Basic residues" evidence="1">
    <location>
        <begin position="26"/>
        <end position="36"/>
    </location>
</feature>
<evidence type="ECO:0000256" key="1">
    <source>
        <dbReference type="SAM" id="MobiDB-lite"/>
    </source>
</evidence>
<feature type="region of interest" description="Disordered" evidence="1">
    <location>
        <begin position="664"/>
        <end position="690"/>
    </location>
</feature>
<dbReference type="SMART" id="SM00248">
    <property type="entry name" value="ANK"/>
    <property type="match status" value="2"/>
</dbReference>
<protein>
    <submittedName>
        <fullName evidence="2">Uncharacterized protein</fullName>
    </submittedName>
</protein>
<gene>
    <name evidence="2" type="ORF">ECRASSUSDP1_LOCUS4384</name>
</gene>
<feature type="compositionally biased region" description="Acidic residues" evidence="1">
    <location>
        <begin position="1198"/>
        <end position="1241"/>
    </location>
</feature>
<evidence type="ECO:0000313" key="3">
    <source>
        <dbReference type="Proteomes" id="UP001295684"/>
    </source>
</evidence>
<evidence type="ECO:0000313" key="2">
    <source>
        <dbReference type="EMBL" id="CAI2363054.1"/>
    </source>
</evidence>
<dbReference type="EMBL" id="CAMPGE010004206">
    <property type="protein sequence ID" value="CAI2363054.1"/>
    <property type="molecule type" value="Genomic_DNA"/>
</dbReference>
<dbReference type="InterPro" id="IPR002110">
    <property type="entry name" value="Ankyrin_rpt"/>
</dbReference>
<keyword evidence="3" id="KW-1185">Reference proteome</keyword>
<organism evidence="2 3">
    <name type="scientific">Euplotes crassus</name>
    <dbReference type="NCBI Taxonomy" id="5936"/>
    <lineage>
        <taxon>Eukaryota</taxon>
        <taxon>Sar</taxon>
        <taxon>Alveolata</taxon>
        <taxon>Ciliophora</taxon>
        <taxon>Intramacronucleata</taxon>
        <taxon>Spirotrichea</taxon>
        <taxon>Hypotrichia</taxon>
        <taxon>Euplotida</taxon>
        <taxon>Euplotidae</taxon>
        <taxon>Moneuplotes</taxon>
    </lineage>
</organism>
<dbReference type="Pfam" id="PF00023">
    <property type="entry name" value="Ank"/>
    <property type="match status" value="1"/>
</dbReference>
<dbReference type="AlphaFoldDB" id="A0AAD1UA33"/>
<proteinExistence type="predicted"/>
<accession>A0AAD1UA33</accession>
<feature type="compositionally biased region" description="Polar residues" evidence="1">
    <location>
        <begin position="57"/>
        <end position="71"/>
    </location>
</feature>
<feature type="compositionally biased region" description="Basic and acidic residues" evidence="1">
    <location>
        <begin position="1188"/>
        <end position="1197"/>
    </location>
</feature>
<comment type="caution">
    <text evidence="2">The sequence shown here is derived from an EMBL/GenBank/DDBJ whole genome shotgun (WGS) entry which is preliminary data.</text>
</comment>
<reference evidence="2" key="1">
    <citation type="submission" date="2023-07" db="EMBL/GenBank/DDBJ databases">
        <authorList>
            <consortium name="AG Swart"/>
            <person name="Singh M."/>
            <person name="Singh A."/>
            <person name="Seah K."/>
            <person name="Emmerich C."/>
        </authorList>
    </citation>
    <scope>NUCLEOTIDE SEQUENCE</scope>
    <source>
        <strain evidence="2">DP1</strain>
    </source>
</reference>
<dbReference type="InterPro" id="IPR036770">
    <property type="entry name" value="Ankyrin_rpt-contain_sf"/>
</dbReference>
<dbReference type="Proteomes" id="UP001295684">
    <property type="component" value="Unassembled WGS sequence"/>
</dbReference>